<evidence type="ECO:0000256" key="2">
    <source>
        <dbReference type="ARBA" id="ARBA00022475"/>
    </source>
</evidence>
<keyword evidence="5 6" id="KW-0472">Membrane</keyword>
<evidence type="ECO:0000256" key="6">
    <source>
        <dbReference type="SAM" id="Phobius"/>
    </source>
</evidence>
<dbReference type="SUPFAM" id="SSF103473">
    <property type="entry name" value="MFS general substrate transporter"/>
    <property type="match status" value="1"/>
</dbReference>
<dbReference type="CDD" id="cd06173">
    <property type="entry name" value="MFS_MefA_like"/>
    <property type="match status" value="1"/>
</dbReference>
<name>A0ABU6NQ60_9BACI</name>
<dbReference type="EMBL" id="JAROAS010000065">
    <property type="protein sequence ID" value="MED4130334.1"/>
    <property type="molecule type" value="Genomic_DNA"/>
</dbReference>
<dbReference type="PANTHER" id="PTHR23513:SF6">
    <property type="entry name" value="MAJOR FACILITATOR SUPERFAMILY ASSOCIATED DOMAIN-CONTAINING PROTEIN"/>
    <property type="match status" value="1"/>
</dbReference>
<dbReference type="Pfam" id="PF07690">
    <property type="entry name" value="MFS_1"/>
    <property type="match status" value="1"/>
</dbReference>
<feature type="transmembrane region" description="Helical" evidence="6">
    <location>
        <begin position="227"/>
        <end position="254"/>
    </location>
</feature>
<keyword evidence="3 6" id="KW-0812">Transmembrane</keyword>
<protein>
    <submittedName>
        <fullName evidence="7">MFS transporter</fullName>
    </submittedName>
</protein>
<accession>A0ABU6NQ60</accession>
<keyword evidence="8" id="KW-1185">Reference proteome</keyword>
<comment type="caution">
    <text evidence="7">The sequence shown here is derived from an EMBL/GenBank/DDBJ whole genome shotgun (WGS) entry which is preliminary data.</text>
</comment>
<keyword evidence="2" id="KW-1003">Cell membrane</keyword>
<evidence type="ECO:0000256" key="3">
    <source>
        <dbReference type="ARBA" id="ARBA00022692"/>
    </source>
</evidence>
<feature type="transmembrane region" description="Helical" evidence="6">
    <location>
        <begin position="49"/>
        <end position="67"/>
    </location>
</feature>
<dbReference type="PANTHER" id="PTHR23513">
    <property type="entry name" value="INTEGRAL MEMBRANE EFFLUX PROTEIN-RELATED"/>
    <property type="match status" value="1"/>
</dbReference>
<feature type="transmembrane region" description="Helical" evidence="6">
    <location>
        <begin position="21"/>
        <end position="43"/>
    </location>
</feature>
<dbReference type="Gene3D" id="1.20.1250.20">
    <property type="entry name" value="MFS general substrate transporter like domains"/>
    <property type="match status" value="1"/>
</dbReference>
<evidence type="ECO:0000256" key="5">
    <source>
        <dbReference type="ARBA" id="ARBA00023136"/>
    </source>
</evidence>
<feature type="transmembrane region" description="Helical" evidence="6">
    <location>
        <begin position="79"/>
        <end position="99"/>
    </location>
</feature>
<feature type="transmembrane region" description="Helical" evidence="6">
    <location>
        <begin position="318"/>
        <end position="336"/>
    </location>
</feature>
<feature type="transmembrane region" description="Helical" evidence="6">
    <location>
        <begin position="292"/>
        <end position="312"/>
    </location>
</feature>
<evidence type="ECO:0000313" key="7">
    <source>
        <dbReference type="EMBL" id="MED4130334.1"/>
    </source>
</evidence>
<gene>
    <name evidence="7" type="ORF">P5F74_19680</name>
</gene>
<feature type="transmembrane region" description="Helical" evidence="6">
    <location>
        <begin position="266"/>
        <end position="285"/>
    </location>
</feature>
<dbReference type="InterPro" id="IPR011701">
    <property type="entry name" value="MFS"/>
</dbReference>
<reference evidence="7 8" key="1">
    <citation type="submission" date="2023-03" db="EMBL/GenBank/DDBJ databases">
        <title>Bacillus Genome Sequencing.</title>
        <authorList>
            <person name="Dunlap C."/>
        </authorList>
    </citation>
    <scope>NUCLEOTIDE SEQUENCE [LARGE SCALE GENOMIC DNA]</scope>
    <source>
        <strain evidence="7 8">B-4107</strain>
    </source>
</reference>
<organism evidence="7 8">
    <name type="scientific">Shouchella miscanthi</name>
    <dbReference type="NCBI Taxonomy" id="2598861"/>
    <lineage>
        <taxon>Bacteria</taxon>
        <taxon>Bacillati</taxon>
        <taxon>Bacillota</taxon>
        <taxon>Bacilli</taxon>
        <taxon>Bacillales</taxon>
        <taxon>Bacillaceae</taxon>
        <taxon>Shouchella</taxon>
    </lineage>
</organism>
<feature type="transmembrane region" description="Helical" evidence="6">
    <location>
        <begin position="357"/>
        <end position="377"/>
    </location>
</feature>
<evidence type="ECO:0000256" key="1">
    <source>
        <dbReference type="ARBA" id="ARBA00004651"/>
    </source>
</evidence>
<dbReference type="InterPro" id="IPR036259">
    <property type="entry name" value="MFS_trans_sf"/>
</dbReference>
<dbReference type="Proteomes" id="UP001341820">
    <property type="component" value="Unassembled WGS sequence"/>
</dbReference>
<keyword evidence="4 6" id="KW-1133">Transmembrane helix</keyword>
<feature type="transmembrane region" description="Helical" evidence="6">
    <location>
        <begin position="105"/>
        <end position="122"/>
    </location>
</feature>
<feature type="transmembrane region" description="Helical" evidence="6">
    <location>
        <begin position="383"/>
        <end position="402"/>
    </location>
</feature>
<sequence>MNIVVKFKPLKDPFFLQLFSANFMSVIGDTIYRITLVYSAFFLGGATNLGAVFASQTLTIFVTVLFAGSLTSFFRSKSILVLSVLIRALLSLFLLFLMIKGVQLIYAFIILGIFFGLSESLFRPAYQELFKINVKKDLFEESVSLISLSRQTVNIIGPVIGGFLISFFSVEISVLIIFFSFLTSAFLIVNLNETKKKDNGNSKSNFSIVEVTREVREGILFVRNTKWLLFGISIAFFSVPIQQALSTVVVPTFIFDLGGNEKLYSVLLSSYAVGALTGGFVFLHIGKKLRSIKIVISFLVFGYCMYSVLGFFQGTIEIVVIGFFIGVFFQLYSVSWENFTLLYVEERYIARTASVQWFVFNALAPISIALFSIIVEYVGGENIIRYAALFALIGIITISIIFRVGSLDFGNQGDRG</sequence>
<feature type="transmembrane region" description="Helical" evidence="6">
    <location>
        <begin position="172"/>
        <end position="191"/>
    </location>
</feature>
<evidence type="ECO:0000313" key="8">
    <source>
        <dbReference type="Proteomes" id="UP001341820"/>
    </source>
</evidence>
<dbReference type="RefSeq" id="WP_328238947.1">
    <property type="nucleotide sequence ID" value="NZ_JAROAS010000065.1"/>
</dbReference>
<proteinExistence type="predicted"/>
<comment type="subcellular location">
    <subcellularLocation>
        <location evidence="1">Cell membrane</location>
        <topology evidence="1">Multi-pass membrane protein</topology>
    </subcellularLocation>
</comment>
<evidence type="ECO:0000256" key="4">
    <source>
        <dbReference type="ARBA" id="ARBA00022989"/>
    </source>
</evidence>